<feature type="transmembrane region" description="Helical" evidence="8">
    <location>
        <begin position="268"/>
        <end position="288"/>
    </location>
</feature>
<dbReference type="GO" id="GO:0005886">
    <property type="term" value="C:plasma membrane"/>
    <property type="evidence" value="ECO:0007669"/>
    <property type="project" value="UniProtKB-SubCell"/>
</dbReference>
<keyword evidence="4" id="KW-0997">Cell inner membrane</keyword>
<evidence type="ECO:0000256" key="8">
    <source>
        <dbReference type="SAM" id="Phobius"/>
    </source>
</evidence>
<dbReference type="InterPro" id="IPR036259">
    <property type="entry name" value="MFS_trans_sf"/>
</dbReference>
<dbReference type="InterPro" id="IPR026032">
    <property type="entry name" value="HcaT-like"/>
</dbReference>
<dbReference type="Proteomes" id="UP000070578">
    <property type="component" value="Unassembled WGS sequence"/>
</dbReference>
<evidence type="ECO:0000256" key="5">
    <source>
        <dbReference type="ARBA" id="ARBA00022692"/>
    </source>
</evidence>
<dbReference type="InterPro" id="IPR024989">
    <property type="entry name" value="MFS_assoc_dom"/>
</dbReference>
<keyword evidence="6 8" id="KW-1133">Transmembrane helix</keyword>
<dbReference type="CDD" id="cd17335">
    <property type="entry name" value="MFS_MFSD6"/>
    <property type="match status" value="1"/>
</dbReference>
<dbReference type="GO" id="GO:0015528">
    <property type="term" value="F:lactose:proton symporter activity"/>
    <property type="evidence" value="ECO:0007669"/>
    <property type="project" value="TreeGrafter"/>
</dbReference>
<dbReference type="PIRSF" id="PIRSF004925">
    <property type="entry name" value="HcaT"/>
    <property type="match status" value="1"/>
</dbReference>
<dbReference type="PATRIC" id="fig|1796491.3.peg.867"/>
<keyword evidence="5 8" id="KW-0812">Transmembrane</keyword>
<feature type="transmembrane region" description="Helical" evidence="8">
    <location>
        <begin position="300"/>
        <end position="319"/>
    </location>
</feature>
<accession>A0A139BVP0</accession>
<dbReference type="GO" id="GO:0030395">
    <property type="term" value="F:lactose binding"/>
    <property type="evidence" value="ECO:0007669"/>
    <property type="project" value="TreeGrafter"/>
</dbReference>
<dbReference type="PANTHER" id="PTHR23522:SF10">
    <property type="entry name" value="3-PHENYLPROPIONIC ACID TRANSPORTER-RELATED"/>
    <property type="match status" value="1"/>
</dbReference>
<dbReference type="Pfam" id="PF12832">
    <property type="entry name" value="MFS_1_like"/>
    <property type="match status" value="1"/>
</dbReference>
<feature type="transmembrane region" description="Helical" evidence="8">
    <location>
        <begin position="127"/>
        <end position="148"/>
    </location>
</feature>
<evidence type="ECO:0000259" key="9">
    <source>
        <dbReference type="Pfam" id="PF12832"/>
    </source>
</evidence>
<gene>
    <name evidence="10" type="ORF">AWT59_0797</name>
</gene>
<dbReference type="SUPFAM" id="SSF103473">
    <property type="entry name" value="MFS general substrate transporter"/>
    <property type="match status" value="1"/>
</dbReference>
<protein>
    <submittedName>
        <fullName evidence="10">Major facilitator superfamily MFS_1</fullName>
    </submittedName>
</protein>
<evidence type="ECO:0000256" key="7">
    <source>
        <dbReference type="ARBA" id="ARBA00023136"/>
    </source>
</evidence>
<feature type="transmembrane region" description="Helical" evidence="8">
    <location>
        <begin position="12"/>
        <end position="31"/>
    </location>
</feature>
<sequence length="421" mass="46215">MPTPKNYHWRIAGFYFFYYAFVGMFAPYWSLYLKSIHFDVIEIATLMSIQPVMRMIAPSLWGWLADGGYDTVMRSIRCGNTLPAAPPAPEGSAPPSRSGTGKRLLVVQIAATLSAVCYLGVFATTSFWGMFLVLGLMGFFWSASMPLVEATTLTYLGKHSSRYGRIRSWGSIGFIISVVGLGYAFDYIAIAWLLWAGVICELGILVFSRQIPPTEVLAHHTDHQPIRQIVLQPRVLALFGACFLMSVAHGPYYTFYSIYLVEHGYAKSAVGGLWALGVICEIGVFFMMPWLVRRFGYTRILLASFGAAIARFMLIGWGVDFLSLLFIAQVLHAATFGAYHAASMGLVHEFFQGRHQSKGQALFGSLTYGAGGVLGGLASGPIWQHYGASVLYSCSAGAALLGLLLVLWRLRYSGNTVGYAN</sequence>
<evidence type="ECO:0000256" key="3">
    <source>
        <dbReference type="ARBA" id="ARBA00022475"/>
    </source>
</evidence>
<evidence type="ECO:0000313" key="10">
    <source>
        <dbReference type="EMBL" id="KXS33041.1"/>
    </source>
</evidence>
<dbReference type="EMBL" id="LSLI01000012">
    <property type="protein sequence ID" value="KXS33041.1"/>
    <property type="molecule type" value="Genomic_DNA"/>
</dbReference>
<reference evidence="10 11" key="2">
    <citation type="submission" date="2016-03" db="EMBL/GenBank/DDBJ databases">
        <title>New uncultured bacterium of the family Gallionellaceae from acid mine drainage: description and reconstruction of genome based on metagenomic analysis of microbial community.</title>
        <authorList>
            <person name="Kadnikov V."/>
            <person name="Ivasenko D."/>
            <person name="Beletsky A."/>
            <person name="Mardanov A."/>
            <person name="Danilova E."/>
            <person name="Pimenov N."/>
            <person name="Karnachuk O."/>
            <person name="Ravin N."/>
        </authorList>
    </citation>
    <scope>NUCLEOTIDE SEQUENCE [LARGE SCALE GENOMIC DNA]</scope>
    <source>
        <strain evidence="10">ShG14-8</strain>
    </source>
</reference>
<comment type="caution">
    <text evidence="10">The sequence shown here is derived from an EMBL/GenBank/DDBJ whole genome shotgun (WGS) entry which is preliminary data.</text>
</comment>
<dbReference type="AlphaFoldDB" id="A0A139BVP0"/>
<evidence type="ECO:0000256" key="1">
    <source>
        <dbReference type="ARBA" id="ARBA00004429"/>
    </source>
</evidence>
<keyword evidence="7 8" id="KW-0472">Membrane</keyword>
<feature type="transmembrane region" description="Helical" evidence="8">
    <location>
        <begin position="389"/>
        <end position="408"/>
    </location>
</feature>
<reference evidence="10 11" key="1">
    <citation type="submission" date="2016-02" db="EMBL/GenBank/DDBJ databases">
        <authorList>
            <person name="Wen L."/>
            <person name="He K."/>
            <person name="Yang H."/>
        </authorList>
    </citation>
    <scope>NUCLEOTIDE SEQUENCE [LARGE SCALE GENOMIC DNA]</scope>
    <source>
        <strain evidence="10">ShG14-8</strain>
    </source>
</reference>
<feature type="transmembrane region" description="Helical" evidence="8">
    <location>
        <begin position="169"/>
        <end position="185"/>
    </location>
</feature>
<evidence type="ECO:0000256" key="6">
    <source>
        <dbReference type="ARBA" id="ARBA00022989"/>
    </source>
</evidence>
<keyword evidence="2" id="KW-0813">Transport</keyword>
<proteinExistence type="predicted"/>
<feature type="transmembrane region" description="Helical" evidence="8">
    <location>
        <begin position="43"/>
        <end position="64"/>
    </location>
</feature>
<comment type="subcellular location">
    <subcellularLocation>
        <location evidence="1">Cell inner membrane</location>
        <topology evidence="1">Multi-pass membrane protein</topology>
    </subcellularLocation>
</comment>
<feature type="transmembrane region" description="Helical" evidence="8">
    <location>
        <begin position="359"/>
        <end position="383"/>
    </location>
</feature>
<dbReference type="Gene3D" id="1.20.1250.20">
    <property type="entry name" value="MFS general substrate transporter like domains"/>
    <property type="match status" value="2"/>
</dbReference>
<dbReference type="PANTHER" id="PTHR23522">
    <property type="entry name" value="BLL5896 PROTEIN"/>
    <property type="match status" value="1"/>
</dbReference>
<feature type="transmembrane region" description="Helical" evidence="8">
    <location>
        <begin position="104"/>
        <end position="121"/>
    </location>
</feature>
<evidence type="ECO:0000256" key="4">
    <source>
        <dbReference type="ARBA" id="ARBA00022519"/>
    </source>
</evidence>
<feature type="transmembrane region" description="Helical" evidence="8">
    <location>
        <begin position="325"/>
        <end position="347"/>
    </location>
</feature>
<name>A0A139BVP0_9PROT</name>
<feature type="transmembrane region" description="Helical" evidence="8">
    <location>
        <begin position="229"/>
        <end position="248"/>
    </location>
</feature>
<evidence type="ECO:0000256" key="2">
    <source>
        <dbReference type="ARBA" id="ARBA00022448"/>
    </source>
</evidence>
<keyword evidence="3" id="KW-1003">Cell membrane</keyword>
<evidence type="ECO:0000313" key="11">
    <source>
        <dbReference type="Proteomes" id="UP000070578"/>
    </source>
</evidence>
<feature type="domain" description="Major facilitator superfamily associated" evidence="9">
    <location>
        <begin position="8"/>
        <end position="392"/>
    </location>
</feature>
<organism evidence="10 11">
    <name type="scientific">Candidatus Gallionella acididurans</name>
    <dbReference type="NCBI Taxonomy" id="1796491"/>
    <lineage>
        <taxon>Bacteria</taxon>
        <taxon>Pseudomonadati</taxon>
        <taxon>Pseudomonadota</taxon>
        <taxon>Betaproteobacteria</taxon>
        <taxon>Nitrosomonadales</taxon>
        <taxon>Gallionellaceae</taxon>
        <taxon>Gallionella</taxon>
    </lineage>
</organism>
<feature type="transmembrane region" description="Helical" evidence="8">
    <location>
        <begin position="191"/>
        <end position="208"/>
    </location>
</feature>